<dbReference type="PANTHER" id="PTHR46268">
    <property type="entry name" value="STRESS RESPONSE PROTEIN NHAX"/>
    <property type="match status" value="1"/>
</dbReference>
<dbReference type="InterPro" id="IPR006016">
    <property type="entry name" value="UspA"/>
</dbReference>
<dbReference type="RefSeq" id="WP_128638601.1">
    <property type="nucleotide sequence ID" value="NZ_CP008947.1"/>
</dbReference>
<feature type="domain" description="UspA" evidence="2">
    <location>
        <begin position="157"/>
        <end position="293"/>
    </location>
</feature>
<proteinExistence type="inferred from homology"/>
<protein>
    <submittedName>
        <fullName evidence="3">Universal stress protein</fullName>
    </submittedName>
</protein>
<organism evidence="3 4">
    <name type="scientific">Rhodococcus opacus</name>
    <name type="common">Nocardia opaca</name>
    <dbReference type="NCBI Taxonomy" id="37919"/>
    <lineage>
        <taxon>Bacteria</taxon>
        <taxon>Bacillati</taxon>
        <taxon>Actinomycetota</taxon>
        <taxon>Actinomycetes</taxon>
        <taxon>Mycobacteriales</taxon>
        <taxon>Nocardiaceae</taxon>
        <taxon>Rhodococcus</taxon>
    </lineage>
</organism>
<evidence type="ECO:0000313" key="4">
    <source>
        <dbReference type="Proteomes" id="UP000028488"/>
    </source>
</evidence>
<evidence type="ECO:0000256" key="1">
    <source>
        <dbReference type="ARBA" id="ARBA00008791"/>
    </source>
</evidence>
<sequence length="293" mass="30890">MTARRPIVVGTDGSPSSLQAVAWAAQEAALRNSPLSVIATTFVPGAYGVPIGMPESFFDDEERNGKNRLAAAAEIAARAVPAHSLDIHTTLCTGTPAGELLERSKSAAMVVVGSNRQGIIERGFLGSVSAAVATHAPCPVAVIHGLPDSEVTRLEGPVVVGVDGSAHSEPAISMAFEEADLRQCELVAVHAWSDVDLPVHYEGGSVSGWKQVVTQETALLSESLAGRAEDFPDVKVRTMVVMDRPVRNLREQADNARLLVVGSRGRGGFTSMLLGSTSRALMHSVRCPLLIVR</sequence>
<dbReference type="PANTHER" id="PTHR46268:SF6">
    <property type="entry name" value="UNIVERSAL STRESS PROTEIN UP12"/>
    <property type="match status" value="1"/>
</dbReference>
<name>A0A076EF72_RHOOP</name>
<dbReference type="SUPFAM" id="SSF52402">
    <property type="entry name" value="Adenine nucleotide alpha hydrolases-like"/>
    <property type="match status" value="2"/>
</dbReference>
<dbReference type="eggNOG" id="COG0589">
    <property type="taxonomic scope" value="Bacteria"/>
</dbReference>
<dbReference type="InterPro" id="IPR014729">
    <property type="entry name" value="Rossmann-like_a/b/a_fold"/>
</dbReference>
<gene>
    <name evidence="3" type="ORF">EP51_03975</name>
</gene>
<evidence type="ECO:0000259" key="2">
    <source>
        <dbReference type="Pfam" id="PF00582"/>
    </source>
</evidence>
<dbReference type="Gene3D" id="3.40.50.620">
    <property type="entry name" value="HUPs"/>
    <property type="match status" value="2"/>
</dbReference>
<reference evidence="3 4" key="1">
    <citation type="submission" date="2014-07" db="EMBL/GenBank/DDBJ databases">
        <title>Genome Sequence of Rhodococcus opacus Strain R7, a Biodegrader of Mono- and Polycyclic Aromatic Hydrocarbons.</title>
        <authorList>
            <person name="Di Gennaro P."/>
            <person name="Zampolli J."/>
            <person name="Presti I."/>
            <person name="Cappelletti M."/>
            <person name="D'Ursi P."/>
            <person name="Orro A."/>
            <person name="Mezzelani A."/>
            <person name="Milanesi L."/>
        </authorList>
    </citation>
    <scope>NUCLEOTIDE SEQUENCE [LARGE SCALE GENOMIC DNA]</scope>
    <source>
        <strain evidence="3 4">R7</strain>
    </source>
</reference>
<dbReference type="Proteomes" id="UP000028488">
    <property type="component" value="Chromosome"/>
</dbReference>
<dbReference type="EMBL" id="CP008947">
    <property type="protein sequence ID" value="AII03812.1"/>
    <property type="molecule type" value="Genomic_DNA"/>
</dbReference>
<accession>A0A076EF72</accession>
<dbReference type="InterPro" id="IPR006015">
    <property type="entry name" value="Universal_stress_UspA"/>
</dbReference>
<evidence type="ECO:0000313" key="3">
    <source>
        <dbReference type="EMBL" id="AII03812.1"/>
    </source>
</evidence>
<feature type="domain" description="UspA" evidence="2">
    <location>
        <begin position="5"/>
        <end position="144"/>
    </location>
</feature>
<dbReference type="PRINTS" id="PR01438">
    <property type="entry name" value="UNVRSLSTRESS"/>
</dbReference>
<dbReference type="AlphaFoldDB" id="A0A076EF72"/>
<comment type="similarity">
    <text evidence="1">Belongs to the universal stress protein A family.</text>
</comment>
<dbReference type="Pfam" id="PF00582">
    <property type="entry name" value="Usp"/>
    <property type="match status" value="2"/>
</dbReference>